<gene>
    <name evidence="3" type="ORF">K457DRAFT_15805</name>
</gene>
<dbReference type="AlphaFoldDB" id="A0A197K6F3"/>
<evidence type="ECO:0000256" key="1">
    <source>
        <dbReference type="SAM" id="MobiDB-lite"/>
    </source>
</evidence>
<dbReference type="InterPro" id="IPR001810">
    <property type="entry name" value="F-box_dom"/>
</dbReference>
<dbReference type="EMBL" id="KV442022">
    <property type="protein sequence ID" value="OAQ33242.1"/>
    <property type="molecule type" value="Genomic_DNA"/>
</dbReference>
<dbReference type="SUPFAM" id="SSF81383">
    <property type="entry name" value="F-box domain"/>
    <property type="match status" value="1"/>
</dbReference>
<dbReference type="OrthoDB" id="2425038at2759"/>
<dbReference type="Gene3D" id="3.80.10.10">
    <property type="entry name" value="Ribonuclease Inhibitor"/>
    <property type="match status" value="2"/>
</dbReference>
<feature type="region of interest" description="Disordered" evidence="1">
    <location>
        <begin position="147"/>
        <end position="181"/>
    </location>
</feature>
<reference evidence="3 4" key="1">
    <citation type="submission" date="2016-05" db="EMBL/GenBank/DDBJ databases">
        <title>Genome sequencing reveals origins of a unique bacterial endosymbiosis in the earliest lineages of terrestrial Fungi.</title>
        <authorList>
            <consortium name="DOE Joint Genome Institute"/>
            <person name="Uehling J."/>
            <person name="Gryganskyi A."/>
            <person name="Hameed K."/>
            <person name="Tschaplinski T."/>
            <person name="Misztal P."/>
            <person name="Wu S."/>
            <person name="Desiro A."/>
            <person name="Vande Pol N."/>
            <person name="Du Z.-Y."/>
            <person name="Zienkiewicz A."/>
            <person name="Zienkiewicz K."/>
            <person name="Morin E."/>
            <person name="Tisserant E."/>
            <person name="Splivallo R."/>
            <person name="Hainaut M."/>
            <person name="Henrissat B."/>
            <person name="Ohm R."/>
            <person name="Kuo A."/>
            <person name="Yan J."/>
            <person name="Lipzen A."/>
            <person name="Nolan M."/>
            <person name="Labutti K."/>
            <person name="Barry K."/>
            <person name="Goldstein A."/>
            <person name="Labbe J."/>
            <person name="Schadt C."/>
            <person name="Tuskan G."/>
            <person name="Grigoriev I."/>
            <person name="Martin F."/>
            <person name="Vilgalys R."/>
            <person name="Bonito G."/>
        </authorList>
    </citation>
    <scope>NUCLEOTIDE SEQUENCE [LARGE SCALE GENOMIC DNA]</scope>
    <source>
        <strain evidence="3 4">AG-77</strain>
    </source>
</reference>
<sequence length="654" mass="74012">MQPPPPRLDPDTVWEIADYLSKRELARCCQVSKAWQDLWTEPLWSQFQWSGRRRSPSSQVLRRVGQYINNVELDYWDDSDYDDDQKLAGAQHCEDILKTCVNVRTLKVHQNIFTNRFLKTLWTTEGRVSEVEGAAAVVVGEGEDAYADDENERLSTGPMSSSSSSSTRTRRTVTRKETTGENHFFRDGPRLAIFSDYLTTLRFNIGHTSAEYVMHWLGLAARNGRLQSLERVKLEGQAPRRERYRRHKELPLRLSLLLLFIRSLPRLKRFTLGQGDICDDIPDAVVDAVFSPQPEDCIKRSAAAEPKKNSPPSVQSRSRRQGSSTIPLETLHVCEFGSSSALAKLLRRLPALSTLKLNFLDGGDYLTAIRRFHQGGDFRLKTKQVASDLTEAQWASFFGDDGYEQASSSSFPLKSTLSPRDECAPWATTTASSGGLSLAFGYSTVHGITDRIAKTIAQSTIMSHQLTGLNIYRASNLSYIGIEALFYNCPNLQVLSLERTTISGILFQNPAPWACRNTLSTLSLFNLDMGYRGREFAAAARHHIRQLPQLSYLSLGGTWVLADMVMDTSDMGRGERLYTVAAKDDAMVWPKMTYFSLQSPERYVTLPEFKVMLSMFPSTTSIELWAFNTTEVDEWIMVHRPDLEYILHAYDYYG</sequence>
<dbReference type="SUPFAM" id="SSF52047">
    <property type="entry name" value="RNI-like"/>
    <property type="match status" value="1"/>
</dbReference>
<keyword evidence="4" id="KW-1185">Reference proteome</keyword>
<organism evidence="3 4">
    <name type="scientific">Linnemannia elongata AG-77</name>
    <dbReference type="NCBI Taxonomy" id="1314771"/>
    <lineage>
        <taxon>Eukaryota</taxon>
        <taxon>Fungi</taxon>
        <taxon>Fungi incertae sedis</taxon>
        <taxon>Mucoromycota</taxon>
        <taxon>Mortierellomycotina</taxon>
        <taxon>Mortierellomycetes</taxon>
        <taxon>Mortierellales</taxon>
        <taxon>Mortierellaceae</taxon>
        <taxon>Linnemannia</taxon>
    </lineage>
</organism>
<proteinExistence type="predicted"/>
<feature type="compositionally biased region" description="Low complexity" evidence="1">
    <location>
        <begin position="154"/>
        <end position="167"/>
    </location>
</feature>
<dbReference type="Pfam" id="PF12937">
    <property type="entry name" value="F-box-like"/>
    <property type="match status" value="1"/>
</dbReference>
<dbReference type="Proteomes" id="UP000078512">
    <property type="component" value="Unassembled WGS sequence"/>
</dbReference>
<evidence type="ECO:0000313" key="3">
    <source>
        <dbReference type="EMBL" id="OAQ33242.1"/>
    </source>
</evidence>
<evidence type="ECO:0000313" key="4">
    <source>
        <dbReference type="Proteomes" id="UP000078512"/>
    </source>
</evidence>
<dbReference type="InterPro" id="IPR032675">
    <property type="entry name" value="LRR_dom_sf"/>
</dbReference>
<feature type="domain" description="F-box" evidence="2">
    <location>
        <begin position="14"/>
        <end position="46"/>
    </location>
</feature>
<name>A0A197K6F3_9FUNG</name>
<accession>A0A197K6F3</accession>
<feature type="compositionally biased region" description="Low complexity" evidence="1">
    <location>
        <begin position="310"/>
        <end position="322"/>
    </location>
</feature>
<dbReference type="InterPro" id="IPR036047">
    <property type="entry name" value="F-box-like_dom_sf"/>
</dbReference>
<evidence type="ECO:0000259" key="2">
    <source>
        <dbReference type="Pfam" id="PF12937"/>
    </source>
</evidence>
<feature type="region of interest" description="Disordered" evidence="1">
    <location>
        <begin position="300"/>
        <end position="322"/>
    </location>
</feature>
<protein>
    <recommendedName>
        <fullName evidence="2">F-box domain-containing protein</fullName>
    </recommendedName>
</protein>